<evidence type="ECO:0000259" key="6">
    <source>
        <dbReference type="PROSITE" id="PS50850"/>
    </source>
</evidence>
<sequence length="403" mass="41512">MKWTQPWYVAYALVGMMMLGVAPIFIPLSVEDGGKNGATLVGVVVAAFYAGGLLAPVLGSLADRKGLQRGVFLWSFPVMALAMIGFAFASNVWIWVPLALIFGGAGSLAGTVAGLFIVEARPMKEWNNRLSWFRLAYGVGQVVGLIIAALAATQLRFGWILSAVLLATGFFLGRAQLPRLKPAAPAQPSTRTSGVAALVRGKIGVFLLTWLLTMMGVQTFFNVVPLVMRDAFAVTPSMSSILFLIGAALGTLCYPLAGTVANKTGPGAVLLLGVGASIIAFGSMAIAAMGDVPGKAVIGSAALVVAATAYSFEVVAATLMVVKIYPGPEGSAMGLLNGIIALGAVLGALVPSFLAQAFGYSALPAFACGVLVLAALVGLPLYRRSTWRGAAPAPTGVDSTSTR</sequence>
<dbReference type="RefSeq" id="WP_121689651.1">
    <property type="nucleotide sequence ID" value="NZ_RCUY01000016.1"/>
</dbReference>
<feature type="transmembrane region" description="Helical" evidence="5">
    <location>
        <begin position="157"/>
        <end position="177"/>
    </location>
</feature>
<feature type="transmembrane region" description="Helical" evidence="5">
    <location>
        <begin position="268"/>
        <end position="290"/>
    </location>
</feature>
<keyword evidence="4 5" id="KW-0472">Membrane</keyword>
<keyword evidence="2 5" id="KW-0812">Transmembrane</keyword>
<dbReference type="PANTHER" id="PTHR23521:SF2">
    <property type="entry name" value="TRANSPORTER MFS SUPERFAMILY"/>
    <property type="match status" value="1"/>
</dbReference>
<dbReference type="PANTHER" id="PTHR23521">
    <property type="entry name" value="TRANSPORTER MFS SUPERFAMILY"/>
    <property type="match status" value="1"/>
</dbReference>
<keyword evidence="8" id="KW-1185">Reference proteome</keyword>
<evidence type="ECO:0000313" key="8">
    <source>
        <dbReference type="Proteomes" id="UP000269438"/>
    </source>
</evidence>
<evidence type="ECO:0000256" key="2">
    <source>
        <dbReference type="ARBA" id="ARBA00022692"/>
    </source>
</evidence>
<dbReference type="InterPro" id="IPR036259">
    <property type="entry name" value="MFS_trans_sf"/>
</dbReference>
<evidence type="ECO:0000256" key="4">
    <source>
        <dbReference type="ARBA" id="ARBA00023136"/>
    </source>
</evidence>
<dbReference type="AlphaFoldDB" id="A0A3L7AHL7"/>
<feature type="transmembrane region" description="Helical" evidence="5">
    <location>
        <begin position="71"/>
        <end position="89"/>
    </location>
</feature>
<dbReference type="InterPro" id="IPR011701">
    <property type="entry name" value="MFS"/>
</dbReference>
<dbReference type="GO" id="GO:0022857">
    <property type="term" value="F:transmembrane transporter activity"/>
    <property type="evidence" value="ECO:0007669"/>
    <property type="project" value="InterPro"/>
</dbReference>
<name>A0A3L7AHL7_9MICO</name>
<feature type="transmembrane region" description="Helical" evidence="5">
    <location>
        <begin position="7"/>
        <end position="26"/>
    </location>
</feature>
<dbReference type="Gene3D" id="1.20.1250.20">
    <property type="entry name" value="MFS general substrate transporter like domains"/>
    <property type="match status" value="2"/>
</dbReference>
<evidence type="ECO:0000256" key="3">
    <source>
        <dbReference type="ARBA" id="ARBA00022989"/>
    </source>
</evidence>
<keyword evidence="3 5" id="KW-1133">Transmembrane helix</keyword>
<dbReference type="InterPro" id="IPR020846">
    <property type="entry name" value="MFS_dom"/>
</dbReference>
<feature type="transmembrane region" description="Helical" evidence="5">
    <location>
        <begin position="360"/>
        <end position="382"/>
    </location>
</feature>
<feature type="transmembrane region" description="Helical" evidence="5">
    <location>
        <begin position="241"/>
        <end position="261"/>
    </location>
</feature>
<dbReference type="Proteomes" id="UP000269438">
    <property type="component" value="Unassembled WGS sequence"/>
</dbReference>
<comment type="caution">
    <text evidence="7">The sequence shown here is derived from an EMBL/GenBank/DDBJ whole genome shotgun (WGS) entry which is preliminary data.</text>
</comment>
<feature type="transmembrane region" description="Helical" evidence="5">
    <location>
        <begin position="334"/>
        <end position="354"/>
    </location>
</feature>
<dbReference type="GO" id="GO:0005886">
    <property type="term" value="C:plasma membrane"/>
    <property type="evidence" value="ECO:0007669"/>
    <property type="project" value="UniProtKB-SubCell"/>
</dbReference>
<dbReference type="OrthoDB" id="5145649at2"/>
<feature type="transmembrane region" description="Helical" evidence="5">
    <location>
        <begin position="95"/>
        <end position="118"/>
    </location>
</feature>
<proteinExistence type="predicted"/>
<dbReference type="Pfam" id="PF07690">
    <property type="entry name" value="MFS_1"/>
    <property type="match status" value="1"/>
</dbReference>
<accession>A0A3L7AHL7</accession>
<feature type="transmembrane region" description="Helical" evidence="5">
    <location>
        <begin position="130"/>
        <end position="151"/>
    </location>
</feature>
<dbReference type="EMBL" id="RCUY01000016">
    <property type="protein sequence ID" value="RLP78902.1"/>
    <property type="molecule type" value="Genomic_DNA"/>
</dbReference>
<comment type="subcellular location">
    <subcellularLocation>
        <location evidence="1">Cell membrane</location>
        <topology evidence="1">Multi-pass membrane protein</topology>
    </subcellularLocation>
</comment>
<evidence type="ECO:0000256" key="5">
    <source>
        <dbReference type="SAM" id="Phobius"/>
    </source>
</evidence>
<evidence type="ECO:0000313" key="7">
    <source>
        <dbReference type="EMBL" id="RLP78902.1"/>
    </source>
</evidence>
<dbReference type="PROSITE" id="PS50850">
    <property type="entry name" value="MFS"/>
    <property type="match status" value="1"/>
</dbReference>
<dbReference type="SUPFAM" id="SSF103473">
    <property type="entry name" value="MFS general substrate transporter"/>
    <property type="match status" value="1"/>
</dbReference>
<feature type="domain" description="Major facilitator superfamily (MFS) profile" evidence="6">
    <location>
        <begin position="1"/>
        <end position="386"/>
    </location>
</feature>
<protein>
    <submittedName>
        <fullName evidence="7">MFS transporter</fullName>
    </submittedName>
</protein>
<organism evidence="7 8">
    <name type="scientific">Mycetocola lacteus</name>
    <dbReference type="NCBI Taxonomy" id="76637"/>
    <lineage>
        <taxon>Bacteria</taxon>
        <taxon>Bacillati</taxon>
        <taxon>Actinomycetota</taxon>
        <taxon>Actinomycetes</taxon>
        <taxon>Micrococcales</taxon>
        <taxon>Microbacteriaceae</taxon>
        <taxon>Mycetocola</taxon>
    </lineage>
</organism>
<gene>
    <name evidence="7" type="ORF">D9V34_17000</name>
</gene>
<feature type="transmembrane region" description="Helical" evidence="5">
    <location>
        <begin position="38"/>
        <end position="59"/>
    </location>
</feature>
<evidence type="ECO:0000256" key="1">
    <source>
        <dbReference type="ARBA" id="ARBA00004651"/>
    </source>
</evidence>
<feature type="transmembrane region" description="Helical" evidence="5">
    <location>
        <begin position="198"/>
        <end position="221"/>
    </location>
</feature>
<reference evidence="7 8" key="1">
    <citation type="submission" date="2018-10" db="EMBL/GenBank/DDBJ databases">
        <authorList>
            <person name="Li J."/>
        </authorList>
    </citation>
    <scope>NUCLEOTIDE SEQUENCE [LARGE SCALE GENOMIC DNA]</scope>
    <source>
        <strain evidence="7 8">JCM 11654</strain>
    </source>
</reference>
<feature type="transmembrane region" description="Helical" evidence="5">
    <location>
        <begin position="296"/>
        <end position="322"/>
    </location>
</feature>